<evidence type="ECO:0000313" key="2">
    <source>
        <dbReference type="Proteomes" id="UP000304953"/>
    </source>
</evidence>
<reference evidence="1" key="1">
    <citation type="submission" date="2019-04" db="EMBL/GenBank/DDBJ databases">
        <title>Microbes associate with the intestines of laboratory mice.</title>
        <authorList>
            <person name="Navarre W."/>
            <person name="Wong E."/>
            <person name="Huang K."/>
            <person name="Tropini C."/>
            <person name="Ng K."/>
            <person name="Yu B."/>
        </authorList>
    </citation>
    <scope>NUCLEOTIDE SEQUENCE</scope>
    <source>
        <strain evidence="1">NM01_1-7b</strain>
    </source>
</reference>
<protein>
    <submittedName>
        <fullName evidence="1">Uncharacterized protein</fullName>
    </submittedName>
</protein>
<dbReference type="EMBL" id="SRYA01000043">
    <property type="protein sequence ID" value="TGY93471.1"/>
    <property type="molecule type" value="Genomic_DNA"/>
</dbReference>
<gene>
    <name evidence="1" type="ORF">E5329_18320</name>
</gene>
<name>A0AC61RSM6_9FIRM</name>
<organism evidence="1 2">
    <name type="scientific">Petralouisia muris</name>
    <dbReference type="NCBI Taxonomy" id="3032872"/>
    <lineage>
        <taxon>Bacteria</taxon>
        <taxon>Bacillati</taxon>
        <taxon>Bacillota</taxon>
        <taxon>Clostridia</taxon>
        <taxon>Lachnospirales</taxon>
        <taxon>Lachnospiraceae</taxon>
        <taxon>Petralouisia</taxon>
    </lineage>
</organism>
<evidence type="ECO:0000313" key="1">
    <source>
        <dbReference type="EMBL" id="TGY93471.1"/>
    </source>
</evidence>
<comment type="caution">
    <text evidence="1">The sequence shown here is derived from an EMBL/GenBank/DDBJ whole genome shotgun (WGS) entry which is preliminary data.</text>
</comment>
<sequence length="88" mass="9979">MDKDSVLDRILKKDEEYHEIVRKSGGYLDRLEAMDLPKEARELIDLHSCEQNALGTRYGALAYLLGFSDCVELMTKPLHLPGAQKKTS</sequence>
<dbReference type="Proteomes" id="UP000304953">
    <property type="component" value="Unassembled WGS sequence"/>
</dbReference>
<keyword evidence="2" id="KW-1185">Reference proteome</keyword>
<accession>A0AC61RSM6</accession>
<proteinExistence type="predicted"/>